<gene>
    <name evidence="3" type="ORF">AMJ44_08120</name>
</gene>
<evidence type="ECO:0000313" key="3">
    <source>
        <dbReference type="EMBL" id="KPJ66645.1"/>
    </source>
</evidence>
<keyword evidence="1" id="KW-0456">Lyase</keyword>
<dbReference type="Proteomes" id="UP000051861">
    <property type="component" value="Unassembled WGS sequence"/>
</dbReference>
<dbReference type="PANTHER" id="PTHR21240">
    <property type="entry name" value="2-AMINO-3-CARBOXYLMUCONATE-6-SEMIALDEHYDE DECARBOXYLASE"/>
    <property type="match status" value="1"/>
</dbReference>
<evidence type="ECO:0000256" key="1">
    <source>
        <dbReference type="ARBA" id="ARBA00023239"/>
    </source>
</evidence>
<feature type="domain" description="Amidohydrolase-related" evidence="2">
    <location>
        <begin position="62"/>
        <end position="275"/>
    </location>
</feature>
<protein>
    <recommendedName>
        <fullName evidence="2">Amidohydrolase-related domain-containing protein</fullName>
    </recommendedName>
</protein>
<name>A0A0S7XW04_UNCSA</name>
<reference evidence="3 4" key="1">
    <citation type="journal article" date="2015" name="Microbiome">
        <title>Genomic resolution of linkages in carbon, nitrogen, and sulfur cycling among widespread estuary sediment bacteria.</title>
        <authorList>
            <person name="Baker B.J."/>
            <person name="Lazar C.S."/>
            <person name="Teske A.P."/>
            <person name="Dick G.J."/>
        </authorList>
    </citation>
    <scope>NUCLEOTIDE SEQUENCE [LARGE SCALE GENOMIC DNA]</scope>
    <source>
        <strain evidence="3">DG_54_3</strain>
    </source>
</reference>
<dbReference type="InterPro" id="IPR032465">
    <property type="entry name" value="ACMSD"/>
</dbReference>
<evidence type="ECO:0000313" key="4">
    <source>
        <dbReference type="Proteomes" id="UP000051861"/>
    </source>
</evidence>
<sequence length="279" mass="32251">MKMFDVHLHYGMIAYKGTIIGDSSKGDDGEIFEDYLIKKCKKLDMVVAVNGLGIDGRNKVFYDANDRVEEFFKENPDYIIGMAYVDLDDDRPYVIDKYYKRGFRGFKFMRPKKRYDDPGYMEFYKRCEYYNMVALFHTGIVGAKEFWCPKPGAYSDNMNPITLEAIGFECPKLNIIGAHLGTAYYMVACWVALCSTYLTSNIYFDISGGDFLGPIYEGRYIGKNIPVSQVLFGLDEPPNRYEEMIERLNAHFDDLGLTQEDKDNIFYKNACRVFNITPK</sequence>
<accession>A0A0S7XW04</accession>
<dbReference type="Gene3D" id="3.20.20.140">
    <property type="entry name" value="Metal-dependent hydrolases"/>
    <property type="match status" value="1"/>
</dbReference>
<proteinExistence type="predicted"/>
<organism evidence="3 4">
    <name type="scientific">candidate division WOR-1 bacterium DG_54_3</name>
    <dbReference type="NCBI Taxonomy" id="1703775"/>
    <lineage>
        <taxon>Bacteria</taxon>
        <taxon>Bacillati</taxon>
        <taxon>Saganbacteria</taxon>
    </lineage>
</organism>
<dbReference type="InterPro" id="IPR032466">
    <property type="entry name" value="Metal_Hydrolase"/>
</dbReference>
<dbReference type="GO" id="GO:0016831">
    <property type="term" value="F:carboxy-lyase activity"/>
    <property type="evidence" value="ECO:0007669"/>
    <property type="project" value="InterPro"/>
</dbReference>
<dbReference type="EMBL" id="LIZX01000076">
    <property type="protein sequence ID" value="KPJ66645.1"/>
    <property type="molecule type" value="Genomic_DNA"/>
</dbReference>
<comment type="caution">
    <text evidence="3">The sequence shown here is derived from an EMBL/GenBank/DDBJ whole genome shotgun (WGS) entry which is preliminary data.</text>
</comment>
<dbReference type="SUPFAM" id="SSF51556">
    <property type="entry name" value="Metallo-dependent hydrolases"/>
    <property type="match status" value="1"/>
</dbReference>
<dbReference type="InterPro" id="IPR006680">
    <property type="entry name" value="Amidohydro-rel"/>
</dbReference>
<dbReference type="Pfam" id="PF04909">
    <property type="entry name" value="Amidohydro_2"/>
    <property type="match status" value="1"/>
</dbReference>
<dbReference type="GO" id="GO:0016787">
    <property type="term" value="F:hydrolase activity"/>
    <property type="evidence" value="ECO:0007669"/>
    <property type="project" value="InterPro"/>
</dbReference>
<dbReference type="AlphaFoldDB" id="A0A0S7XW04"/>
<evidence type="ECO:0000259" key="2">
    <source>
        <dbReference type="Pfam" id="PF04909"/>
    </source>
</evidence>